<dbReference type="EMBL" id="BAAAZO010000001">
    <property type="protein sequence ID" value="GAA3590654.1"/>
    <property type="molecule type" value="Genomic_DNA"/>
</dbReference>
<feature type="DNA-binding region" description="H-T-H motif" evidence="4">
    <location>
        <begin position="39"/>
        <end position="58"/>
    </location>
</feature>
<organism evidence="6 7">
    <name type="scientific">Kineosporia mesophila</name>
    <dbReference type="NCBI Taxonomy" id="566012"/>
    <lineage>
        <taxon>Bacteria</taxon>
        <taxon>Bacillati</taxon>
        <taxon>Actinomycetota</taxon>
        <taxon>Actinomycetes</taxon>
        <taxon>Kineosporiales</taxon>
        <taxon>Kineosporiaceae</taxon>
        <taxon>Kineosporia</taxon>
    </lineage>
</organism>
<accession>A0ABP6YVA3</accession>
<evidence type="ECO:0000256" key="3">
    <source>
        <dbReference type="ARBA" id="ARBA00023163"/>
    </source>
</evidence>
<evidence type="ECO:0000259" key="5">
    <source>
        <dbReference type="PROSITE" id="PS50977"/>
    </source>
</evidence>
<dbReference type="SUPFAM" id="SSF48498">
    <property type="entry name" value="Tetracyclin repressor-like, C-terminal domain"/>
    <property type="match status" value="1"/>
</dbReference>
<evidence type="ECO:0000256" key="2">
    <source>
        <dbReference type="ARBA" id="ARBA00023125"/>
    </source>
</evidence>
<dbReference type="InterPro" id="IPR049445">
    <property type="entry name" value="TetR_SbtR-like_C"/>
</dbReference>
<evidence type="ECO:0000313" key="7">
    <source>
        <dbReference type="Proteomes" id="UP001501074"/>
    </source>
</evidence>
<keyword evidence="3" id="KW-0804">Transcription</keyword>
<dbReference type="RefSeq" id="WP_231485418.1">
    <property type="nucleotide sequence ID" value="NZ_BAAAZO010000001.1"/>
</dbReference>
<keyword evidence="1" id="KW-0805">Transcription regulation</keyword>
<dbReference type="PROSITE" id="PS50977">
    <property type="entry name" value="HTH_TETR_2"/>
    <property type="match status" value="1"/>
</dbReference>
<protein>
    <submittedName>
        <fullName evidence="6">TetR/AcrR family transcriptional regulator</fullName>
    </submittedName>
</protein>
<dbReference type="PANTHER" id="PTHR30055">
    <property type="entry name" value="HTH-TYPE TRANSCRIPTIONAL REGULATOR RUTR"/>
    <property type="match status" value="1"/>
</dbReference>
<gene>
    <name evidence="6" type="ORF">GCM10022223_01440</name>
</gene>
<dbReference type="Gene3D" id="1.10.357.10">
    <property type="entry name" value="Tetracycline Repressor, domain 2"/>
    <property type="match status" value="1"/>
</dbReference>
<dbReference type="SUPFAM" id="SSF46689">
    <property type="entry name" value="Homeodomain-like"/>
    <property type="match status" value="1"/>
</dbReference>
<reference evidence="7" key="1">
    <citation type="journal article" date="2019" name="Int. J. Syst. Evol. Microbiol.">
        <title>The Global Catalogue of Microorganisms (GCM) 10K type strain sequencing project: providing services to taxonomists for standard genome sequencing and annotation.</title>
        <authorList>
            <consortium name="The Broad Institute Genomics Platform"/>
            <consortium name="The Broad Institute Genome Sequencing Center for Infectious Disease"/>
            <person name="Wu L."/>
            <person name="Ma J."/>
        </authorList>
    </citation>
    <scope>NUCLEOTIDE SEQUENCE [LARGE SCALE GENOMIC DNA]</scope>
    <source>
        <strain evidence="7">JCM 16902</strain>
    </source>
</reference>
<sequence>MVVERTQICRPLRKDAERNRQRILQAARILVAQHGLGVSHDQLAEAADVAVGTVYRRFPDKDSLLEALFVDEMDQVMRIARAALENPDPWQGLVCFVTQSLELQAGNRGLKEFLMHNVTSDAMSACRADLIPMLDRIVARAREAGVVRPEVTTYDLGMIPLMLGPVMDGCRAVQPDLWRRPLEIVLEGLRACPERDRLPAAELDTDGFLEVMRCAHVSTSRR</sequence>
<evidence type="ECO:0000256" key="1">
    <source>
        <dbReference type="ARBA" id="ARBA00023015"/>
    </source>
</evidence>
<proteinExistence type="predicted"/>
<keyword evidence="2 4" id="KW-0238">DNA-binding</keyword>
<dbReference type="InterPro" id="IPR009057">
    <property type="entry name" value="Homeodomain-like_sf"/>
</dbReference>
<keyword evidence="7" id="KW-1185">Reference proteome</keyword>
<dbReference type="InterPro" id="IPR001647">
    <property type="entry name" value="HTH_TetR"/>
</dbReference>
<dbReference type="Pfam" id="PF21597">
    <property type="entry name" value="TetR_C_43"/>
    <property type="match status" value="1"/>
</dbReference>
<comment type="caution">
    <text evidence="6">The sequence shown here is derived from an EMBL/GenBank/DDBJ whole genome shotgun (WGS) entry which is preliminary data.</text>
</comment>
<dbReference type="PRINTS" id="PR00455">
    <property type="entry name" value="HTHTETR"/>
</dbReference>
<dbReference type="InterPro" id="IPR036271">
    <property type="entry name" value="Tet_transcr_reg_TetR-rel_C_sf"/>
</dbReference>
<dbReference type="Pfam" id="PF00440">
    <property type="entry name" value="TetR_N"/>
    <property type="match status" value="1"/>
</dbReference>
<feature type="domain" description="HTH tetR-type" evidence="5">
    <location>
        <begin position="17"/>
        <end position="76"/>
    </location>
</feature>
<evidence type="ECO:0000256" key="4">
    <source>
        <dbReference type="PROSITE-ProRule" id="PRU00335"/>
    </source>
</evidence>
<evidence type="ECO:0000313" key="6">
    <source>
        <dbReference type="EMBL" id="GAA3590654.1"/>
    </source>
</evidence>
<dbReference type="InterPro" id="IPR050109">
    <property type="entry name" value="HTH-type_TetR-like_transc_reg"/>
</dbReference>
<name>A0ABP6YVA3_9ACTN</name>
<dbReference type="Proteomes" id="UP001501074">
    <property type="component" value="Unassembled WGS sequence"/>
</dbReference>
<dbReference type="PANTHER" id="PTHR30055:SF234">
    <property type="entry name" value="HTH-TYPE TRANSCRIPTIONAL REGULATOR BETI"/>
    <property type="match status" value="1"/>
</dbReference>